<comment type="caution">
    <text evidence="2">The sequence shown here is derived from an EMBL/GenBank/DDBJ whole genome shotgun (WGS) entry which is preliminary data.</text>
</comment>
<evidence type="ECO:0000313" key="3">
    <source>
        <dbReference type="Proteomes" id="UP000622860"/>
    </source>
</evidence>
<dbReference type="Gene3D" id="3.20.20.190">
    <property type="entry name" value="Phosphatidylinositol (PI) phosphodiesterase"/>
    <property type="match status" value="1"/>
</dbReference>
<gene>
    <name evidence="2" type="ORF">GCM10011398_04660</name>
</gene>
<dbReference type="Pfam" id="PF03009">
    <property type="entry name" value="GDPD"/>
    <property type="match status" value="1"/>
</dbReference>
<dbReference type="EMBL" id="BMFR01000001">
    <property type="protein sequence ID" value="GGG64205.1"/>
    <property type="molecule type" value="Genomic_DNA"/>
</dbReference>
<keyword evidence="3" id="KW-1185">Reference proteome</keyword>
<protein>
    <submittedName>
        <fullName evidence="2">Glycerophosphoryl diester phosphodiesterase</fullName>
    </submittedName>
</protein>
<evidence type="ECO:0000313" key="2">
    <source>
        <dbReference type="EMBL" id="GGG64205.1"/>
    </source>
</evidence>
<reference evidence="2" key="1">
    <citation type="journal article" date="2014" name="Int. J. Syst. Evol. Microbiol.">
        <title>Complete genome sequence of Corynebacterium casei LMG S-19264T (=DSM 44701T), isolated from a smear-ripened cheese.</title>
        <authorList>
            <consortium name="US DOE Joint Genome Institute (JGI-PGF)"/>
            <person name="Walter F."/>
            <person name="Albersmeier A."/>
            <person name="Kalinowski J."/>
            <person name="Ruckert C."/>
        </authorList>
    </citation>
    <scope>NUCLEOTIDE SEQUENCE</scope>
    <source>
        <strain evidence="2">CGMCC 1.12754</strain>
    </source>
</reference>
<dbReference type="InterPro" id="IPR017946">
    <property type="entry name" value="PLC-like_Pdiesterase_TIM-brl"/>
</dbReference>
<dbReference type="RefSeq" id="WP_188453724.1">
    <property type="nucleotide sequence ID" value="NZ_BMFR01000001.1"/>
</dbReference>
<organism evidence="2 3">
    <name type="scientific">Virgibacillus oceani</name>
    <dbReference type="NCBI Taxonomy" id="1479511"/>
    <lineage>
        <taxon>Bacteria</taxon>
        <taxon>Bacillati</taxon>
        <taxon>Bacillota</taxon>
        <taxon>Bacilli</taxon>
        <taxon>Bacillales</taxon>
        <taxon>Bacillaceae</taxon>
        <taxon>Virgibacillus</taxon>
    </lineage>
</organism>
<name>A0A917H160_9BACI</name>
<dbReference type="PANTHER" id="PTHR46211:SF1">
    <property type="entry name" value="GLYCEROPHOSPHODIESTER PHOSPHODIESTERASE, CYTOPLASMIC"/>
    <property type="match status" value="1"/>
</dbReference>
<proteinExistence type="predicted"/>
<sequence>MTTKIIAHRGASKLAPENTMPAFRLAHELGSDGIETDVQLTKDNVPVLIHDEHVKRTTNGIGYIKDLTINQVKQLDAGSWFSKKYAGTSIITLEEFLHWIKPKPLYLNIELKNNKIDYKNIETIVYEMVKHYQLLNRTTLSTFNPNSVKRINKLHSDIKVAFLTSRNKNLISYAQSLGANALHVKYRLLNRLLVEQCQKANMKIRVYTLNRPSRILKSYALKCDGIFTDVPNIAQHYRKLFKEKNK</sequence>
<dbReference type="AlphaFoldDB" id="A0A917H160"/>
<reference evidence="2" key="2">
    <citation type="submission" date="2020-09" db="EMBL/GenBank/DDBJ databases">
        <authorList>
            <person name="Sun Q."/>
            <person name="Zhou Y."/>
        </authorList>
    </citation>
    <scope>NUCLEOTIDE SEQUENCE</scope>
    <source>
        <strain evidence="2">CGMCC 1.12754</strain>
    </source>
</reference>
<feature type="domain" description="GP-PDE" evidence="1">
    <location>
        <begin position="3"/>
        <end position="238"/>
    </location>
</feature>
<accession>A0A917H160</accession>
<dbReference type="PANTHER" id="PTHR46211">
    <property type="entry name" value="GLYCEROPHOSPHORYL DIESTER PHOSPHODIESTERASE"/>
    <property type="match status" value="1"/>
</dbReference>
<dbReference type="InterPro" id="IPR030395">
    <property type="entry name" value="GP_PDE_dom"/>
</dbReference>
<dbReference type="Proteomes" id="UP000622860">
    <property type="component" value="Unassembled WGS sequence"/>
</dbReference>
<dbReference type="SUPFAM" id="SSF51695">
    <property type="entry name" value="PLC-like phosphodiesterases"/>
    <property type="match status" value="1"/>
</dbReference>
<evidence type="ECO:0000259" key="1">
    <source>
        <dbReference type="PROSITE" id="PS51704"/>
    </source>
</evidence>
<dbReference type="CDD" id="cd08563">
    <property type="entry name" value="GDPD_TtGDE_like"/>
    <property type="match status" value="1"/>
</dbReference>
<dbReference type="GO" id="GO:0008081">
    <property type="term" value="F:phosphoric diester hydrolase activity"/>
    <property type="evidence" value="ECO:0007669"/>
    <property type="project" value="InterPro"/>
</dbReference>
<dbReference type="PROSITE" id="PS51704">
    <property type="entry name" value="GP_PDE"/>
    <property type="match status" value="1"/>
</dbReference>
<dbReference type="GO" id="GO:0006629">
    <property type="term" value="P:lipid metabolic process"/>
    <property type="evidence" value="ECO:0007669"/>
    <property type="project" value="InterPro"/>
</dbReference>